<name>A0A6A6FJ57_9PEZI</name>
<feature type="region of interest" description="Disordered" evidence="1">
    <location>
        <begin position="328"/>
        <end position="356"/>
    </location>
</feature>
<feature type="compositionally biased region" description="Basic and acidic residues" evidence="1">
    <location>
        <begin position="57"/>
        <end position="71"/>
    </location>
</feature>
<feature type="compositionally biased region" description="Low complexity" evidence="1">
    <location>
        <begin position="101"/>
        <end position="110"/>
    </location>
</feature>
<feature type="compositionally biased region" description="Basic and acidic residues" evidence="1">
    <location>
        <begin position="143"/>
        <end position="152"/>
    </location>
</feature>
<reference evidence="2" key="1">
    <citation type="journal article" date="2020" name="Stud. Mycol.">
        <title>101 Dothideomycetes genomes: a test case for predicting lifestyles and emergence of pathogens.</title>
        <authorList>
            <person name="Haridas S."/>
            <person name="Albert R."/>
            <person name="Binder M."/>
            <person name="Bloem J."/>
            <person name="Labutti K."/>
            <person name="Salamov A."/>
            <person name="Andreopoulos B."/>
            <person name="Baker S."/>
            <person name="Barry K."/>
            <person name="Bills G."/>
            <person name="Bluhm B."/>
            <person name="Cannon C."/>
            <person name="Castanera R."/>
            <person name="Culley D."/>
            <person name="Daum C."/>
            <person name="Ezra D."/>
            <person name="Gonzalez J."/>
            <person name="Henrissat B."/>
            <person name="Kuo A."/>
            <person name="Liang C."/>
            <person name="Lipzen A."/>
            <person name="Lutzoni F."/>
            <person name="Magnuson J."/>
            <person name="Mondo S."/>
            <person name="Nolan M."/>
            <person name="Ohm R."/>
            <person name="Pangilinan J."/>
            <person name="Park H.-J."/>
            <person name="Ramirez L."/>
            <person name="Alfaro M."/>
            <person name="Sun H."/>
            <person name="Tritt A."/>
            <person name="Yoshinaga Y."/>
            <person name="Zwiers L.-H."/>
            <person name="Turgeon B."/>
            <person name="Goodwin S."/>
            <person name="Spatafora J."/>
            <person name="Crous P."/>
            <person name="Grigoriev I."/>
        </authorList>
    </citation>
    <scope>NUCLEOTIDE SEQUENCE</scope>
    <source>
        <strain evidence="2">SCOH1-5</strain>
    </source>
</reference>
<sequence length="390" mass="43682">MSGYPSRRPISPVGGYYDVREVRPSTYDRARDMANLNRYGTPSNPDGRSVGYPSERTYPDLGRDRRDEDRYMPPGVDITSLDRSLLSRSPPPRYTPPPAYSPARPSGRSAVPHRSSPLRDNHSSSRRTAGLQPDLGTMAGESRPYDIFDRPPPRRNAPIDDLDILDAAARRSSHRSPPPPPAPRRSVAEVIIVSILLGRTVALGVLTLARTVLSNADLDNETSLFEARFESCFIIRLFVLATCDHAKAMSLARNNLLAVMHKYFCIERCLQIQLEAFPKYQDKMPRSLASPTEGIREANDLPVAPSSPSTKSSLRRRLIEKVLKHKKARTDTSVPVPQVDGIKAEERGKTTDHSQEWERSLSYEDYLIHTRPRDVWLPLDPSVSPIGSRV</sequence>
<evidence type="ECO:0000313" key="2">
    <source>
        <dbReference type="EMBL" id="KAF2213304.1"/>
    </source>
</evidence>
<gene>
    <name evidence="2" type="ORF">CERZMDRAFT_96963</name>
</gene>
<dbReference type="OrthoDB" id="3649275at2759"/>
<accession>A0A6A6FJ57</accession>
<evidence type="ECO:0000256" key="1">
    <source>
        <dbReference type="SAM" id="MobiDB-lite"/>
    </source>
</evidence>
<protein>
    <submittedName>
        <fullName evidence="2">Uncharacterized protein</fullName>
    </submittedName>
</protein>
<proteinExistence type="predicted"/>
<dbReference type="EMBL" id="ML992671">
    <property type="protein sequence ID" value="KAF2213304.1"/>
    <property type="molecule type" value="Genomic_DNA"/>
</dbReference>
<feature type="compositionally biased region" description="Basic and acidic residues" evidence="1">
    <location>
        <begin position="342"/>
        <end position="356"/>
    </location>
</feature>
<feature type="region of interest" description="Disordered" evidence="1">
    <location>
        <begin position="295"/>
        <end position="314"/>
    </location>
</feature>
<evidence type="ECO:0000313" key="3">
    <source>
        <dbReference type="Proteomes" id="UP000799539"/>
    </source>
</evidence>
<feature type="compositionally biased region" description="Pro residues" evidence="1">
    <location>
        <begin position="89"/>
        <end position="100"/>
    </location>
</feature>
<keyword evidence="3" id="KW-1185">Reference proteome</keyword>
<feature type="compositionally biased region" description="Basic and acidic residues" evidence="1">
    <location>
        <begin position="18"/>
        <end position="32"/>
    </location>
</feature>
<dbReference type="Proteomes" id="UP000799539">
    <property type="component" value="Unassembled WGS sequence"/>
</dbReference>
<organism evidence="2 3">
    <name type="scientific">Cercospora zeae-maydis SCOH1-5</name>
    <dbReference type="NCBI Taxonomy" id="717836"/>
    <lineage>
        <taxon>Eukaryota</taxon>
        <taxon>Fungi</taxon>
        <taxon>Dikarya</taxon>
        <taxon>Ascomycota</taxon>
        <taxon>Pezizomycotina</taxon>
        <taxon>Dothideomycetes</taxon>
        <taxon>Dothideomycetidae</taxon>
        <taxon>Mycosphaerellales</taxon>
        <taxon>Mycosphaerellaceae</taxon>
        <taxon>Cercospora</taxon>
    </lineage>
</organism>
<dbReference type="AlphaFoldDB" id="A0A6A6FJ57"/>
<feature type="region of interest" description="Disordered" evidence="1">
    <location>
        <begin position="1"/>
        <end position="159"/>
    </location>
</feature>